<evidence type="ECO:0000256" key="3">
    <source>
        <dbReference type="ARBA" id="ARBA00023014"/>
    </source>
</evidence>
<name>A0A9X0CV97_9CNID</name>
<feature type="domain" description="Aconitase/3-isopropylmalate dehydratase large subunit alpha/beta/alpha" evidence="4">
    <location>
        <begin position="6"/>
        <end position="41"/>
    </location>
</feature>
<dbReference type="AlphaFoldDB" id="A0A9X0CV97"/>
<keyword evidence="1" id="KW-0479">Metal-binding</keyword>
<dbReference type="EC" id="4.2.1.3" evidence="5"/>
<dbReference type="Pfam" id="PF00330">
    <property type="entry name" value="Aconitase"/>
    <property type="match status" value="1"/>
</dbReference>
<comment type="caution">
    <text evidence="5">The sequence shown here is derived from an EMBL/GenBank/DDBJ whole genome shotgun (WGS) entry which is preliminary data.</text>
</comment>
<dbReference type="InterPro" id="IPR015931">
    <property type="entry name" value="Acnase/IPM_dHydase_lsu_aba_1/3"/>
</dbReference>
<dbReference type="PANTHER" id="PTHR11670">
    <property type="entry name" value="ACONITASE/IRON-RESPONSIVE ELEMENT FAMILY MEMBER"/>
    <property type="match status" value="1"/>
</dbReference>
<evidence type="ECO:0000256" key="2">
    <source>
        <dbReference type="ARBA" id="ARBA00023004"/>
    </source>
</evidence>
<evidence type="ECO:0000313" key="6">
    <source>
        <dbReference type="Proteomes" id="UP001163046"/>
    </source>
</evidence>
<dbReference type="SUPFAM" id="SSF53732">
    <property type="entry name" value="Aconitase iron-sulfur domain"/>
    <property type="match status" value="1"/>
</dbReference>
<evidence type="ECO:0000256" key="1">
    <source>
        <dbReference type="ARBA" id="ARBA00022723"/>
    </source>
</evidence>
<dbReference type="EMBL" id="MU826698">
    <property type="protein sequence ID" value="KAJ7375568.1"/>
    <property type="molecule type" value="Genomic_DNA"/>
</dbReference>
<sequence>GDLVAVGVLSGNRNFEGRIHPLTRANYLASPPLVIAYAIAGTVLIDFEKGALR</sequence>
<dbReference type="GO" id="GO:0046872">
    <property type="term" value="F:metal ion binding"/>
    <property type="evidence" value="ECO:0007669"/>
    <property type="project" value="UniProtKB-KW"/>
</dbReference>
<organism evidence="5 6">
    <name type="scientific">Desmophyllum pertusum</name>
    <dbReference type="NCBI Taxonomy" id="174260"/>
    <lineage>
        <taxon>Eukaryota</taxon>
        <taxon>Metazoa</taxon>
        <taxon>Cnidaria</taxon>
        <taxon>Anthozoa</taxon>
        <taxon>Hexacorallia</taxon>
        <taxon>Scleractinia</taxon>
        <taxon>Caryophylliina</taxon>
        <taxon>Caryophylliidae</taxon>
        <taxon>Desmophyllum</taxon>
    </lineage>
</organism>
<dbReference type="InterPro" id="IPR006249">
    <property type="entry name" value="Aconitase/IRP2"/>
</dbReference>
<keyword evidence="6" id="KW-1185">Reference proteome</keyword>
<keyword evidence="5" id="KW-0456">Lyase</keyword>
<gene>
    <name evidence="5" type="primary">ACO1_2</name>
    <name evidence="5" type="ORF">OS493_040349</name>
</gene>
<proteinExistence type="predicted"/>
<dbReference type="OrthoDB" id="2279155at2759"/>
<dbReference type="Proteomes" id="UP001163046">
    <property type="component" value="Unassembled WGS sequence"/>
</dbReference>
<protein>
    <submittedName>
        <fullName evidence="5">Aconitate hydratase mitochondrial</fullName>
        <ecNumber evidence="5">4.2.1.3</ecNumber>
    </submittedName>
</protein>
<keyword evidence="3" id="KW-0411">Iron-sulfur</keyword>
<dbReference type="InterPro" id="IPR001030">
    <property type="entry name" value="Acoase/IPM_deHydtase_lsu_aba"/>
</dbReference>
<dbReference type="GO" id="GO:0051536">
    <property type="term" value="F:iron-sulfur cluster binding"/>
    <property type="evidence" value="ECO:0007669"/>
    <property type="project" value="UniProtKB-KW"/>
</dbReference>
<evidence type="ECO:0000313" key="5">
    <source>
        <dbReference type="EMBL" id="KAJ7375568.1"/>
    </source>
</evidence>
<evidence type="ECO:0000259" key="4">
    <source>
        <dbReference type="Pfam" id="PF00330"/>
    </source>
</evidence>
<keyword evidence="2" id="KW-0408">Iron</keyword>
<accession>A0A9X0CV97</accession>
<dbReference type="InterPro" id="IPR036008">
    <property type="entry name" value="Aconitase_4Fe-4S_dom"/>
</dbReference>
<feature type="non-terminal residue" evidence="5">
    <location>
        <position position="1"/>
    </location>
</feature>
<dbReference type="Gene3D" id="3.30.499.10">
    <property type="entry name" value="Aconitase, domain 3"/>
    <property type="match status" value="1"/>
</dbReference>
<reference evidence="5" key="1">
    <citation type="submission" date="2023-01" db="EMBL/GenBank/DDBJ databases">
        <title>Genome assembly of the deep-sea coral Lophelia pertusa.</title>
        <authorList>
            <person name="Herrera S."/>
            <person name="Cordes E."/>
        </authorList>
    </citation>
    <scope>NUCLEOTIDE SEQUENCE</scope>
    <source>
        <strain evidence="5">USNM1676648</strain>
        <tissue evidence="5">Polyp</tissue>
    </source>
</reference>
<dbReference type="GO" id="GO:0003994">
    <property type="term" value="F:aconitate hydratase activity"/>
    <property type="evidence" value="ECO:0007669"/>
    <property type="project" value="UniProtKB-EC"/>
</dbReference>